<keyword evidence="1" id="KW-0732">Signal</keyword>
<dbReference type="KEGG" id="lala:AB8B28_02770"/>
<gene>
    <name evidence="2" type="ORF">AB8B28_02770</name>
</gene>
<evidence type="ECO:0000313" key="2">
    <source>
        <dbReference type="EMBL" id="XDU62794.1"/>
    </source>
</evidence>
<evidence type="ECO:0000256" key="1">
    <source>
        <dbReference type="SAM" id="SignalP"/>
    </source>
</evidence>
<sequence>MKKLIIIALLMTSILGFAQTFSREGIGSVDLPSDFEFKDGDSNYQNFENKNLNMNVKIFVYPSTAGFDNIYSSDESTWKIDDSNTAKEFYDFKSREYVLSNYSSGISIITMCFAGYKENKYCIQISQPGKDASKNSSLTEHILKSYTYYK</sequence>
<name>A0AB39V4Q5_9FUSO</name>
<reference evidence="2" key="1">
    <citation type="submission" date="2024-07" db="EMBL/GenBank/DDBJ databases">
        <authorList>
            <person name="Li X.-J."/>
            <person name="Wang X."/>
        </authorList>
    </citation>
    <scope>NUCLEOTIDE SEQUENCE</scope>
    <source>
        <strain evidence="2">HSP-536</strain>
    </source>
</reference>
<protein>
    <submittedName>
        <fullName evidence="2">Uncharacterized protein</fullName>
    </submittedName>
</protein>
<feature type="chain" id="PRO_5044264780" evidence="1">
    <location>
        <begin position="19"/>
        <end position="150"/>
    </location>
</feature>
<dbReference type="AlphaFoldDB" id="A0AB39V4Q5"/>
<dbReference type="RefSeq" id="WP_369716660.1">
    <property type="nucleotide sequence ID" value="NZ_CP165647.1"/>
</dbReference>
<feature type="signal peptide" evidence="1">
    <location>
        <begin position="1"/>
        <end position="18"/>
    </location>
</feature>
<organism evidence="2">
    <name type="scientific">Leptotrichia alba</name>
    <dbReference type="NCBI Taxonomy" id="3239304"/>
    <lineage>
        <taxon>Bacteria</taxon>
        <taxon>Fusobacteriati</taxon>
        <taxon>Fusobacteriota</taxon>
        <taxon>Fusobacteriia</taxon>
        <taxon>Fusobacteriales</taxon>
        <taxon>Leptotrichiaceae</taxon>
        <taxon>Leptotrichia</taxon>
    </lineage>
</organism>
<accession>A0AB39V4Q5</accession>
<proteinExistence type="predicted"/>
<dbReference type="EMBL" id="CP165647">
    <property type="protein sequence ID" value="XDU62794.1"/>
    <property type="molecule type" value="Genomic_DNA"/>
</dbReference>